<dbReference type="InterPro" id="IPR023614">
    <property type="entry name" value="Porin_dom_sf"/>
</dbReference>
<keyword evidence="2" id="KW-0813">Transport</keyword>
<proteinExistence type="inferred from homology"/>
<reference evidence="4 5" key="1">
    <citation type="submission" date="2016-01" db="EMBL/GenBank/DDBJ databases">
        <title>Annotation of Pseudomonas oryzihabitans USDA-ARS-USMARC-56511.</title>
        <authorList>
            <person name="Harhay G.P."/>
            <person name="Harhay D.M."/>
            <person name="Smith T.P.L."/>
            <person name="Bono J.L."/>
            <person name="Heaton M.P."/>
            <person name="Clawson M.L."/>
            <person name="Chitko-Mckown C.G."/>
            <person name="Capik S.F."/>
            <person name="DeDonder K.D."/>
            <person name="Apley M.D."/>
            <person name="Lubbers B.V."/>
            <person name="White B.J."/>
            <person name="Larson R.L."/>
        </authorList>
    </citation>
    <scope>NUCLEOTIDE SEQUENCE [LARGE SCALE GENOMIC DNA]</scope>
    <source>
        <strain evidence="4 5">USDA-ARS-USMARC-56511</strain>
    </source>
</reference>
<dbReference type="Gene3D" id="2.40.160.10">
    <property type="entry name" value="Porin"/>
    <property type="match status" value="1"/>
</dbReference>
<gene>
    <name evidence="4" type="ORF">APT59_10965</name>
</gene>
<protein>
    <submittedName>
        <fullName evidence="4">Porin</fullName>
    </submittedName>
</protein>
<comment type="similarity">
    <text evidence="1">Belongs to the outer membrane porin (Opr) (TC 1.B.25) family.</text>
</comment>
<dbReference type="AlphaFoldDB" id="A0A0U4VN97"/>
<dbReference type="GO" id="GO:0016020">
    <property type="term" value="C:membrane"/>
    <property type="evidence" value="ECO:0007669"/>
    <property type="project" value="InterPro"/>
</dbReference>
<evidence type="ECO:0000313" key="4">
    <source>
        <dbReference type="EMBL" id="ALZ84688.1"/>
    </source>
</evidence>
<dbReference type="InterPro" id="IPR005318">
    <property type="entry name" value="OM_porin_bac"/>
</dbReference>
<dbReference type="PANTHER" id="PTHR34596:SF2">
    <property type="entry name" value="CHITOPORIN"/>
    <property type="match status" value="1"/>
</dbReference>
<dbReference type="Proteomes" id="UP000064137">
    <property type="component" value="Chromosome"/>
</dbReference>
<dbReference type="RefSeq" id="WP_059314877.1">
    <property type="nucleotide sequence ID" value="NZ_CP013987.1"/>
</dbReference>
<dbReference type="PANTHER" id="PTHR34596">
    <property type="entry name" value="CHITOPORIN"/>
    <property type="match status" value="1"/>
</dbReference>
<dbReference type="KEGG" id="por:APT59_10965"/>
<name>A0A0U4VN97_9PSED</name>
<dbReference type="EMBL" id="CP013987">
    <property type="protein sequence ID" value="ALZ84688.1"/>
    <property type="molecule type" value="Genomic_DNA"/>
</dbReference>
<evidence type="ECO:0000256" key="1">
    <source>
        <dbReference type="ARBA" id="ARBA00009075"/>
    </source>
</evidence>
<evidence type="ECO:0000313" key="5">
    <source>
        <dbReference type="Proteomes" id="UP000064137"/>
    </source>
</evidence>
<accession>A0A0U4VN97</accession>
<evidence type="ECO:0000256" key="2">
    <source>
        <dbReference type="ARBA" id="ARBA00022448"/>
    </source>
</evidence>
<dbReference type="PROSITE" id="PS51257">
    <property type="entry name" value="PROKAR_LIPOPROTEIN"/>
    <property type="match status" value="1"/>
</dbReference>
<keyword evidence="3" id="KW-0732">Signal</keyword>
<organism evidence="4 5">
    <name type="scientific">Pseudomonas oryzihabitans</name>
    <dbReference type="NCBI Taxonomy" id="47885"/>
    <lineage>
        <taxon>Bacteria</taxon>
        <taxon>Pseudomonadati</taxon>
        <taxon>Pseudomonadota</taxon>
        <taxon>Gammaproteobacteria</taxon>
        <taxon>Pseudomonadales</taxon>
        <taxon>Pseudomonadaceae</taxon>
        <taxon>Pseudomonas</taxon>
    </lineage>
</organism>
<dbReference type="GO" id="GO:0015288">
    <property type="term" value="F:porin activity"/>
    <property type="evidence" value="ECO:0007669"/>
    <property type="project" value="TreeGrafter"/>
</dbReference>
<dbReference type="Pfam" id="PF03573">
    <property type="entry name" value="OprD"/>
    <property type="match status" value="1"/>
</dbReference>
<evidence type="ECO:0000256" key="3">
    <source>
        <dbReference type="ARBA" id="ARBA00022729"/>
    </source>
</evidence>
<sequence length="450" mass="48675">MELSLYRKGTSPRAHGLKGRSLAAPLALGVLGSCVLLLNGQDARADGFLDDSKLTLTLRNYYFGSDRRNGRADQKDWTQGFLLDYQSGFTQGTVGLGVDAFGYLGMKLDAGPGRRGTGNLPIHAANEPADEYSRAGAAAKLRLGQTVVRYGQQLPTAPVFAISTSRLVPQSATGWSLLSTDIPDLTLEAGHFTSGTDQVSTNRDGDLWAGYARRRADHVDFAGGKYKLAEGVSLSLYAAQLDDIWNQYYGNFNLVRPLSATQSLTFDGNLYRTRDTGAANAGPIDNTSYSLAAAYSHGPQTFTLGWQRIDGDTPFDYIGMGDNGRTGGGLFLGNASMFSDFNAPGERSWQARYDLNFKTLGVPGLSLMTRYIKGTDIDGSHLPVGSAYRGMYGADDQERELNLEGRYVVQAGSAKGLSIRVRQAWHRGSLSTGGSVDQLRVIVDYPLRLL</sequence>